<dbReference type="Pfam" id="PF02424">
    <property type="entry name" value="ApbE"/>
    <property type="match status" value="1"/>
</dbReference>
<dbReference type="PANTHER" id="PTHR30040">
    <property type="entry name" value="THIAMINE BIOSYNTHESIS LIPOPROTEIN APBE"/>
    <property type="match status" value="1"/>
</dbReference>
<keyword evidence="5 10" id="KW-0479">Metal-binding</keyword>
<dbReference type="PANTHER" id="PTHR30040:SF2">
    <property type="entry name" value="FAD:PROTEIN FMN TRANSFERASE"/>
    <property type="match status" value="1"/>
</dbReference>
<accession>A0A1I4VLP2</accession>
<dbReference type="SUPFAM" id="SSF143631">
    <property type="entry name" value="ApbE-like"/>
    <property type="match status" value="1"/>
</dbReference>
<evidence type="ECO:0000256" key="7">
    <source>
        <dbReference type="ARBA" id="ARBA00022842"/>
    </source>
</evidence>
<gene>
    <name evidence="12" type="ORF">CXZ10_09660</name>
</gene>
<evidence type="ECO:0000256" key="4">
    <source>
        <dbReference type="ARBA" id="ARBA00022679"/>
    </source>
</evidence>
<evidence type="ECO:0000256" key="3">
    <source>
        <dbReference type="ARBA" id="ARBA00022630"/>
    </source>
</evidence>
<evidence type="ECO:0000313" key="13">
    <source>
        <dbReference type="Proteomes" id="UP000233491"/>
    </source>
</evidence>
<proteinExistence type="inferred from homology"/>
<dbReference type="PROSITE" id="PS51318">
    <property type="entry name" value="TAT"/>
    <property type="match status" value="1"/>
</dbReference>
<keyword evidence="4 10" id="KW-0808">Transferase</keyword>
<comment type="catalytic activity">
    <reaction evidence="9 10">
        <text>L-threonyl-[protein] + FAD = FMN-L-threonyl-[protein] + AMP + H(+)</text>
        <dbReference type="Rhea" id="RHEA:36847"/>
        <dbReference type="Rhea" id="RHEA-COMP:11060"/>
        <dbReference type="Rhea" id="RHEA-COMP:11061"/>
        <dbReference type="ChEBI" id="CHEBI:15378"/>
        <dbReference type="ChEBI" id="CHEBI:30013"/>
        <dbReference type="ChEBI" id="CHEBI:57692"/>
        <dbReference type="ChEBI" id="CHEBI:74257"/>
        <dbReference type="ChEBI" id="CHEBI:456215"/>
        <dbReference type="EC" id="2.7.1.180"/>
    </reaction>
</comment>
<evidence type="ECO:0000256" key="10">
    <source>
        <dbReference type="PIRNR" id="PIRNR006268"/>
    </source>
</evidence>
<feature type="binding site" evidence="11">
    <location>
        <position position="181"/>
    </location>
    <ligand>
        <name>Mg(2+)</name>
        <dbReference type="ChEBI" id="CHEBI:18420"/>
    </ligand>
</feature>
<feature type="binding site" evidence="11">
    <location>
        <position position="295"/>
    </location>
    <ligand>
        <name>Mg(2+)</name>
        <dbReference type="ChEBI" id="CHEBI:18420"/>
    </ligand>
</feature>
<reference evidence="12 13" key="1">
    <citation type="submission" date="2017-12" db="EMBL/GenBank/DDBJ databases">
        <title>Anaerobic carbon monoxide metabolism by Pleomorphomonas carboxyditropha sp. nov., a new mesophilic hydrogenogenic carboxidotroph.</title>
        <authorList>
            <person name="Esquivel-Elizondo S."/>
            <person name="Krajmalnik-Brown R."/>
        </authorList>
    </citation>
    <scope>NUCLEOTIDE SEQUENCE [LARGE SCALE GENOMIC DNA]</scope>
    <source>
        <strain evidence="12 13">R5-392</strain>
    </source>
</reference>
<evidence type="ECO:0000256" key="2">
    <source>
        <dbReference type="ARBA" id="ARBA00016337"/>
    </source>
</evidence>
<keyword evidence="6 10" id="KW-0274">FAD</keyword>
<dbReference type="PIRSF" id="PIRSF006268">
    <property type="entry name" value="ApbE"/>
    <property type="match status" value="1"/>
</dbReference>
<evidence type="ECO:0000256" key="11">
    <source>
        <dbReference type="PIRSR" id="PIRSR006268-2"/>
    </source>
</evidence>
<keyword evidence="3 10" id="KW-0285">Flavoprotein</keyword>
<comment type="caution">
    <text evidence="12">The sequence shown here is derived from an EMBL/GenBank/DDBJ whole genome shotgun (WGS) entry which is preliminary data.</text>
</comment>
<comment type="similarity">
    <text evidence="10">Belongs to the ApbE family.</text>
</comment>
<sequence length="320" mass="33416">MADLLARPIARRRFIHIGAALATIAFVPAALAAAPTRRWSGSALGAHASIELVGADAALAEATFAAVEQEIARLEGLFSLYRADSALSRLNAAGRLDAPEADVLHLLALARSAHRETGGLFDPTVQPLFAAYAAHYAGGRSDALPKAELADRLTLVGFDQVIFDEAAVRFSRPGMAMTLNGIAQGYITDRVADLLKARGFDNVLLDIGEIRVLGGGRNGDGWKVGLASGPDNESLRATLRLKDRAVATSMMAGTLLDANARVGHILHPRKGAVASAFSAVSVVAPEAALADALSTAAVLMAPDDLSRLDRPGVEIYATPV</sequence>
<evidence type="ECO:0000256" key="5">
    <source>
        <dbReference type="ARBA" id="ARBA00022723"/>
    </source>
</evidence>
<dbReference type="AlphaFoldDB" id="A0A1I4VLP2"/>
<name>A0A1I4VLP2_9HYPH</name>
<organism evidence="12 13">
    <name type="scientific">Pleomorphomonas diazotrophica</name>
    <dbReference type="NCBI Taxonomy" id="1166257"/>
    <lineage>
        <taxon>Bacteria</taxon>
        <taxon>Pseudomonadati</taxon>
        <taxon>Pseudomonadota</taxon>
        <taxon>Alphaproteobacteria</taxon>
        <taxon>Hyphomicrobiales</taxon>
        <taxon>Pleomorphomonadaceae</taxon>
        <taxon>Pleomorphomonas</taxon>
    </lineage>
</organism>
<comment type="cofactor">
    <cofactor evidence="11">
        <name>Mg(2+)</name>
        <dbReference type="ChEBI" id="CHEBI:18420"/>
    </cofactor>
    <cofactor evidence="11">
        <name>Mn(2+)</name>
        <dbReference type="ChEBI" id="CHEBI:29035"/>
    </cofactor>
    <text evidence="11">Magnesium. Can also use manganese.</text>
</comment>
<evidence type="ECO:0000256" key="1">
    <source>
        <dbReference type="ARBA" id="ARBA00011955"/>
    </source>
</evidence>
<dbReference type="InterPro" id="IPR006311">
    <property type="entry name" value="TAT_signal"/>
</dbReference>
<dbReference type="GO" id="GO:0046872">
    <property type="term" value="F:metal ion binding"/>
    <property type="evidence" value="ECO:0007669"/>
    <property type="project" value="UniProtKB-UniRule"/>
</dbReference>
<evidence type="ECO:0000313" key="12">
    <source>
        <dbReference type="EMBL" id="PKR89619.1"/>
    </source>
</evidence>
<evidence type="ECO:0000256" key="8">
    <source>
        <dbReference type="ARBA" id="ARBA00031306"/>
    </source>
</evidence>
<evidence type="ECO:0000256" key="9">
    <source>
        <dbReference type="ARBA" id="ARBA00048540"/>
    </source>
</evidence>
<keyword evidence="13" id="KW-1185">Reference proteome</keyword>
<feature type="binding site" evidence="11">
    <location>
        <position position="291"/>
    </location>
    <ligand>
        <name>Mg(2+)</name>
        <dbReference type="ChEBI" id="CHEBI:18420"/>
    </ligand>
</feature>
<dbReference type="InterPro" id="IPR003374">
    <property type="entry name" value="ApbE-like_sf"/>
</dbReference>
<dbReference type="EMBL" id="PJNW01000005">
    <property type="protein sequence ID" value="PKR89619.1"/>
    <property type="molecule type" value="Genomic_DNA"/>
</dbReference>
<dbReference type="RefSeq" id="WP_101288927.1">
    <property type="nucleotide sequence ID" value="NZ_FOUQ01000012.1"/>
</dbReference>
<evidence type="ECO:0000256" key="6">
    <source>
        <dbReference type="ARBA" id="ARBA00022827"/>
    </source>
</evidence>
<dbReference type="Proteomes" id="UP000233491">
    <property type="component" value="Unassembled WGS sequence"/>
</dbReference>
<protein>
    <recommendedName>
        <fullName evidence="2 10">FAD:protein FMN transferase</fullName>
        <ecNumber evidence="1 10">2.7.1.180</ecNumber>
    </recommendedName>
    <alternativeName>
        <fullName evidence="8 10">Flavin transferase</fullName>
    </alternativeName>
</protein>
<dbReference type="GO" id="GO:0016740">
    <property type="term" value="F:transferase activity"/>
    <property type="evidence" value="ECO:0007669"/>
    <property type="project" value="UniProtKB-UniRule"/>
</dbReference>
<dbReference type="OrthoDB" id="9778595at2"/>
<dbReference type="Gene3D" id="3.10.520.10">
    <property type="entry name" value="ApbE-like domains"/>
    <property type="match status" value="1"/>
</dbReference>
<dbReference type="InterPro" id="IPR024932">
    <property type="entry name" value="ApbE"/>
</dbReference>
<keyword evidence="7 10" id="KW-0460">Magnesium</keyword>
<dbReference type="EC" id="2.7.1.180" evidence="1 10"/>